<keyword evidence="1 2" id="KW-0732">Signal</keyword>
<feature type="chain" id="PRO_5013087357" evidence="2">
    <location>
        <begin position="22"/>
        <end position="1194"/>
    </location>
</feature>
<dbReference type="PROSITE" id="PS51257">
    <property type="entry name" value="PROKAR_LIPOPROTEIN"/>
    <property type="match status" value="1"/>
</dbReference>
<dbReference type="Gene3D" id="2.130.10.130">
    <property type="entry name" value="Integrin alpha, N-terminal"/>
    <property type="match status" value="1"/>
</dbReference>
<dbReference type="STRING" id="634436.SAMN05216361_2944"/>
<dbReference type="Pfam" id="PF13517">
    <property type="entry name" value="FG-GAP_3"/>
    <property type="match status" value="1"/>
</dbReference>
<dbReference type="SUPFAM" id="SSF69318">
    <property type="entry name" value="Integrin alpha N-terminal domain"/>
    <property type="match status" value="3"/>
</dbReference>
<sequence>MTASIRLGVISVIALSLSACGGGGSDSGTGGGGSSPVTSSTIIKNAKDYSPARLNTAASSIANAQYKGKTTNAEVDLELVQHAFNLLFSDSGMALPELAEQDFSDDVKNGAIKKTYACDQGGNVSYDGKISGDSTGIIAMSYQNCWLYSNGVAISGSTAIAIESVSDSNVEYSMYFDNLKWTYEGTPYTLSGLVSFKEGFDATSGNYQVETYQNVAFNIGSEQYKLEGDFDMSPYSGDSISHVEVDVYIGSAGKLVIELDSADDFPPYMYSGEMTVSGDKTAALLFEQGPIRYMEDTDNDGNYDVGTYISNIYDLLDGSLTDKTLVAVSDMSLPPMVYAPDYYSWETVDATTPITVSSVYYYDEDTSYEDLAISYRWYINGNLVEDVSGDTLPAYRATVNDLVEVALVVSDSANTVESDRTTIVLSDAPAQVVFENLPESVLPGDYVEFNAIISDPDRGDNQGVATLVSAPSGATINENGLISWQVPGSQLFKTQRFAFNFSTGEDDADVVGTYVSVTNNEVQELARSGIEVPKLNNAMAIGDFDHDGDNEVLTTDSQNRVFLLSYQNGSYSQSWMYPYLFEQGGNVKQVLSTDINDDGYLDILVISSHTISLITNINEAATTLMETDSYIHSAILGDIDNDGDDELAYLYSNSDYRDADNIVVIDIASPEAPLFTFTADGIADIALGNVDDDPQLELVTNSGLVYDLESGANQWFLGSGFGSSYVTVGDINDDGVGEIVGADNWNYIYVYSAQDKSQITSIENFNTCDISAGKLTADSAPVLLVGDCQWGNIHAMKLTNNTLSSVFTVDMVDHGSASLTLGDADNDGLNELLWGTGITHSGEDLLVTADVTATSATVKATATTEQLDSFNAAGWADLYPGDERAVFFVPSTGNGYDGSKVLLMDSTGNYTTSEEISSNWDNSRIAVTNDYNNDGAGDLFLPSAETYDGSFAAMQLNDFSIQYEITGEYSNNITVIKSFDFNNDGFDDAVFVDDRTLKAVDVNNQVMLATYTMPQYFRDFDIVTMDGNVYVALSTGDDSTQLLKPTASGFSIQASTNTSCARLAFINADSDPTAELACYKRSGRSLVLFDVTDDSLNQTSEVSLEMEIVDMVANPLTNSEQTLLVTGENDEQHWENYGSSRLGEMTVEGSMIWQSPALIGSPRSYSMHARKSAQGNLEVMMATARAMYWLGRPQ</sequence>
<evidence type="ECO:0000256" key="1">
    <source>
        <dbReference type="ARBA" id="ARBA00022729"/>
    </source>
</evidence>
<reference evidence="4" key="1">
    <citation type="submission" date="2016-11" db="EMBL/GenBank/DDBJ databases">
        <authorList>
            <person name="Varghese N."/>
            <person name="Submissions S."/>
        </authorList>
    </citation>
    <scope>NUCLEOTIDE SEQUENCE [LARGE SCALE GENOMIC DNA]</scope>
    <source>
        <strain evidence="4">CGMCC 1.8995</strain>
    </source>
</reference>
<evidence type="ECO:0000313" key="3">
    <source>
        <dbReference type="EMBL" id="SHG73702.1"/>
    </source>
</evidence>
<dbReference type="RefSeq" id="WP_073323713.1">
    <property type="nucleotide sequence ID" value="NZ_FQWD01000004.1"/>
</dbReference>
<evidence type="ECO:0000256" key="2">
    <source>
        <dbReference type="SAM" id="SignalP"/>
    </source>
</evidence>
<proteinExistence type="predicted"/>
<accession>A0A1M5M8W7</accession>
<feature type="signal peptide" evidence="2">
    <location>
        <begin position="1"/>
        <end position="21"/>
    </location>
</feature>
<gene>
    <name evidence="3" type="ORF">SAMN05216361_2944</name>
</gene>
<dbReference type="InterPro" id="IPR028994">
    <property type="entry name" value="Integrin_alpha_N"/>
</dbReference>
<dbReference type="AlphaFoldDB" id="A0A1M5M8W7"/>
<evidence type="ECO:0000313" key="4">
    <source>
        <dbReference type="Proteomes" id="UP000184520"/>
    </source>
</evidence>
<dbReference type="EMBL" id="FQWD01000004">
    <property type="protein sequence ID" value="SHG73702.1"/>
    <property type="molecule type" value="Genomic_DNA"/>
</dbReference>
<dbReference type="InterPro" id="IPR013517">
    <property type="entry name" value="FG-GAP"/>
</dbReference>
<dbReference type="Proteomes" id="UP000184520">
    <property type="component" value="Unassembled WGS sequence"/>
</dbReference>
<dbReference type="OrthoDB" id="5906076at2"/>
<protein>
    <submittedName>
        <fullName evidence="3">Repeat domain-containing protein</fullName>
    </submittedName>
</protein>
<keyword evidence="4" id="KW-1185">Reference proteome</keyword>
<organism evidence="3 4">
    <name type="scientific">Marisediminitalea aggregata</name>
    <dbReference type="NCBI Taxonomy" id="634436"/>
    <lineage>
        <taxon>Bacteria</taxon>
        <taxon>Pseudomonadati</taxon>
        <taxon>Pseudomonadota</taxon>
        <taxon>Gammaproteobacteria</taxon>
        <taxon>Alteromonadales</taxon>
        <taxon>Alteromonadaceae</taxon>
        <taxon>Marisediminitalea</taxon>
    </lineage>
</organism>
<name>A0A1M5M8W7_9ALTE</name>